<dbReference type="KEGG" id="spl:Spea_1866"/>
<dbReference type="EMBL" id="CP000851">
    <property type="protein sequence ID" value="ABV87189.1"/>
    <property type="molecule type" value="Genomic_DNA"/>
</dbReference>
<organism evidence="1 2">
    <name type="scientific">Shewanella pealeana (strain ATCC 700345 / ANG-SQ1)</name>
    <dbReference type="NCBI Taxonomy" id="398579"/>
    <lineage>
        <taxon>Bacteria</taxon>
        <taxon>Pseudomonadati</taxon>
        <taxon>Pseudomonadota</taxon>
        <taxon>Gammaproteobacteria</taxon>
        <taxon>Alteromonadales</taxon>
        <taxon>Shewanellaceae</taxon>
        <taxon>Shewanella</taxon>
    </lineage>
</organism>
<gene>
    <name evidence="1" type="ordered locus">Spea_1866</name>
</gene>
<dbReference type="HOGENOM" id="CLU_2195135_0_0_6"/>
<accession>A8H3Q2</accession>
<dbReference type="Proteomes" id="UP000002608">
    <property type="component" value="Chromosome"/>
</dbReference>
<reference evidence="1 2" key="1">
    <citation type="submission" date="2007-10" db="EMBL/GenBank/DDBJ databases">
        <title>Complete sequence of Shewanella pealeana ATCC 700345.</title>
        <authorList>
            <consortium name="US DOE Joint Genome Institute"/>
            <person name="Copeland A."/>
            <person name="Lucas S."/>
            <person name="Lapidus A."/>
            <person name="Barry K."/>
            <person name="Glavina del Rio T."/>
            <person name="Dalin E."/>
            <person name="Tice H."/>
            <person name="Pitluck S."/>
            <person name="Chertkov O."/>
            <person name="Brettin T."/>
            <person name="Bruce D."/>
            <person name="Detter J.C."/>
            <person name="Han C."/>
            <person name="Schmutz J."/>
            <person name="Larimer F."/>
            <person name="Land M."/>
            <person name="Hauser L."/>
            <person name="Kyrpides N."/>
            <person name="Kim E."/>
            <person name="Zhao J.-S.Z."/>
            <person name="Manno D."/>
            <person name="Hawari J."/>
            <person name="Richardson P."/>
        </authorList>
    </citation>
    <scope>NUCLEOTIDE SEQUENCE [LARGE SCALE GENOMIC DNA]</scope>
    <source>
        <strain evidence="2">ATCC 700345 / ANG-SQ1</strain>
    </source>
</reference>
<evidence type="ECO:0000313" key="2">
    <source>
        <dbReference type="Proteomes" id="UP000002608"/>
    </source>
</evidence>
<protein>
    <submittedName>
        <fullName evidence="1">Uncharacterized protein</fullName>
    </submittedName>
</protein>
<dbReference type="AlphaFoldDB" id="A8H3Q2"/>
<sequence>MSDNHRYKHQGLHMNSIIILKANLASALNKQRLAEERQQTLNWFDRLLDHSLNNAIAQVAAARAALAAATHKDKAEDASLYDTLCTGNYADTSFIKATAAVIVRAIVR</sequence>
<name>A8H3Q2_SHEPA</name>
<proteinExistence type="predicted"/>
<evidence type="ECO:0000313" key="1">
    <source>
        <dbReference type="EMBL" id="ABV87189.1"/>
    </source>
</evidence>
<keyword evidence="2" id="KW-1185">Reference proteome</keyword>